<evidence type="ECO:0000259" key="1">
    <source>
        <dbReference type="Pfam" id="PF00535"/>
    </source>
</evidence>
<evidence type="ECO:0000313" key="2">
    <source>
        <dbReference type="EMBL" id="CDF80032.1"/>
    </source>
</evidence>
<dbReference type="PANTHER" id="PTHR22916:SF3">
    <property type="entry name" value="UDP-GLCNAC:BETAGAL BETA-1,3-N-ACETYLGLUCOSAMINYLTRANSFERASE-LIKE PROTEIN 1"/>
    <property type="match status" value="1"/>
</dbReference>
<organism evidence="2 3">
    <name type="scientific">Formosa agariphila (strain DSM 15362 / KCTC 12365 / LMG 23005 / KMM 3901 / M-2Alg 35-1)</name>
    <dbReference type="NCBI Taxonomy" id="1347342"/>
    <lineage>
        <taxon>Bacteria</taxon>
        <taxon>Pseudomonadati</taxon>
        <taxon>Bacteroidota</taxon>
        <taxon>Flavobacteriia</taxon>
        <taxon>Flavobacteriales</taxon>
        <taxon>Flavobacteriaceae</taxon>
        <taxon>Formosa</taxon>
    </lineage>
</organism>
<dbReference type="PANTHER" id="PTHR22916">
    <property type="entry name" value="GLYCOSYLTRANSFERASE"/>
    <property type="match status" value="1"/>
</dbReference>
<dbReference type="STRING" id="1347342.BN863_23200"/>
<keyword evidence="3" id="KW-1185">Reference proteome</keyword>
<dbReference type="PATRIC" id="fig|1347342.6.peg.2330"/>
<dbReference type="EMBL" id="HG315671">
    <property type="protein sequence ID" value="CDF80032.1"/>
    <property type="molecule type" value="Genomic_DNA"/>
</dbReference>
<name>T2KMA9_FORAG</name>
<dbReference type="Gene3D" id="3.90.550.10">
    <property type="entry name" value="Spore Coat Polysaccharide Biosynthesis Protein SpsA, Chain A"/>
    <property type="match status" value="1"/>
</dbReference>
<sequence length="282" mass="33346">MNNEKVSIIVPCYKQAHFLDETLESVLLQTYTNWECIIVNDGSPDHTEDVAKVWLTRDPRFSYIKKENGGLPSARNTGVKNCKGNIILALDSDDVLHIDFLIKLVPVLLNDSSLGIVSCYRKFFKYDKTKTFKNFTESGSDYKDIMYGNRLMPSSIYRKECWEEVGGYDEKMIKGFEDWEFWVNITKRGWKFTFVEEFLFYYRRTETSMLLDTMENHEESNISYIFNKHKEIYIENYSQTLDFLLSKTVTYRSSQKRLKSSKEYLIGKIFMKPFKVVKKLFK</sequence>
<accession>T2KMA9</accession>
<dbReference type="AlphaFoldDB" id="T2KMA9"/>
<protein>
    <submittedName>
        <fullName evidence="2">Glycosyltransferase (GT2)</fullName>
    </submittedName>
</protein>
<dbReference type="Pfam" id="PF00535">
    <property type="entry name" value="Glycos_transf_2"/>
    <property type="match status" value="1"/>
</dbReference>
<dbReference type="RefSeq" id="WP_038530731.1">
    <property type="nucleotide sequence ID" value="NZ_HG315671.1"/>
</dbReference>
<keyword evidence="2" id="KW-0808">Transferase</keyword>
<dbReference type="HOGENOM" id="CLU_025996_0_7_10"/>
<dbReference type="InterPro" id="IPR001173">
    <property type="entry name" value="Glyco_trans_2-like"/>
</dbReference>
<dbReference type="Proteomes" id="UP000016160">
    <property type="component" value="Chromosome"/>
</dbReference>
<evidence type="ECO:0000313" key="3">
    <source>
        <dbReference type="Proteomes" id="UP000016160"/>
    </source>
</evidence>
<dbReference type="SUPFAM" id="SSF53448">
    <property type="entry name" value="Nucleotide-diphospho-sugar transferases"/>
    <property type="match status" value="1"/>
</dbReference>
<proteinExistence type="predicted"/>
<dbReference type="OrthoDB" id="597270at2"/>
<dbReference type="GO" id="GO:0016758">
    <property type="term" value="F:hexosyltransferase activity"/>
    <property type="evidence" value="ECO:0007669"/>
    <property type="project" value="UniProtKB-ARBA"/>
</dbReference>
<dbReference type="eggNOG" id="COG1215">
    <property type="taxonomic scope" value="Bacteria"/>
</dbReference>
<reference evidence="2 3" key="1">
    <citation type="journal article" date="2013" name="Appl. Environ. Microbiol.">
        <title>The genome of the alga-associated marine flavobacterium Formosa agariphila KMM 3901T reveals a broad potential for degradation of algal polysaccharides.</title>
        <authorList>
            <person name="Mann A.J."/>
            <person name="Hahnke R.L."/>
            <person name="Huang S."/>
            <person name="Werner J."/>
            <person name="Xing P."/>
            <person name="Barbeyron T."/>
            <person name="Huettel B."/>
            <person name="Stueber K."/>
            <person name="Reinhardt R."/>
            <person name="Harder J."/>
            <person name="Gloeckner F.O."/>
            <person name="Amann R.I."/>
            <person name="Teeling H."/>
        </authorList>
    </citation>
    <scope>NUCLEOTIDE SEQUENCE [LARGE SCALE GENOMIC DNA]</scope>
    <source>
        <strain evidence="3">DSM 15362 / KCTC 12365 / LMG 23005 / KMM 3901</strain>
    </source>
</reference>
<feature type="domain" description="Glycosyltransferase 2-like" evidence="1">
    <location>
        <begin position="7"/>
        <end position="134"/>
    </location>
</feature>
<dbReference type="CDD" id="cd00761">
    <property type="entry name" value="Glyco_tranf_GTA_type"/>
    <property type="match status" value="1"/>
</dbReference>
<dbReference type="InterPro" id="IPR029044">
    <property type="entry name" value="Nucleotide-diphossugar_trans"/>
</dbReference>
<gene>
    <name evidence="2" type="ORF">BN863_23200</name>
</gene>